<comment type="function">
    <text evidence="4 5">Catalyzes the reduction of 1-pyrroline-5-carboxylate (PCA) to L-proline.</text>
</comment>
<dbReference type="PIRSF" id="PIRSF000193">
    <property type="entry name" value="Pyrrol-5-carb_rd"/>
    <property type="match status" value="1"/>
</dbReference>
<feature type="binding site" evidence="7">
    <location>
        <begin position="83"/>
        <end position="86"/>
    </location>
    <ligand>
        <name>NADP(+)</name>
        <dbReference type="ChEBI" id="CHEBI:58349"/>
    </ligand>
</feature>
<dbReference type="Pfam" id="PF14748">
    <property type="entry name" value="P5CR_dimer"/>
    <property type="match status" value="1"/>
</dbReference>
<dbReference type="HAMAP" id="MF_01925">
    <property type="entry name" value="P5C_reductase"/>
    <property type="match status" value="1"/>
</dbReference>
<organism evidence="11 12">
    <name type="scientific">Agreia pratensis</name>
    <dbReference type="NCBI Taxonomy" id="150121"/>
    <lineage>
        <taxon>Bacteria</taxon>
        <taxon>Bacillati</taxon>
        <taxon>Actinomycetota</taxon>
        <taxon>Actinomycetes</taxon>
        <taxon>Micrococcales</taxon>
        <taxon>Microbacteriaceae</taxon>
        <taxon>Agreia</taxon>
    </lineage>
</organism>
<dbReference type="NCBIfam" id="TIGR00112">
    <property type="entry name" value="proC"/>
    <property type="match status" value="1"/>
</dbReference>
<dbReference type="InterPro" id="IPR036291">
    <property type="entry name" value="NAD(P)-bd_dom_sf"/>
</dbReference>
<dbReference type="PANTHER" id="PTHR11645">
    <property type="entry name" value="PYRROLINE-5-CARBOXYLATE REDUCTASE"/>
    <property type="match status" value="1"/>
</dbReference>
<gene>
    <name evidence="5" type="primary">proC</name>
    <name evidence="11" type="ORF">SAMN06296010_0773</name>
</gene>
<evidence type="ECO:0000256" key="5">
    <source>
        <dbReference type="HAMAP-Rule" id="MF_01925"/>
    </source>
</evidence>
<dbReference type="FunFam" id="1.10.3730.10:FF:000001">
    <property type="entry name" value="Pyrroline-5-carboxylate reductase"/>
    <property type="match status" value="1"/>
</dbReference>
<keyword evidence="3 5" id="KW-0560">Oxidoreductase</keyword>
<evidence type="ECO:0000256" key="4">
    <source>
        <dbReference type="ARBA" id="ARBA00058118"/>
    </source>
</evidence>
<comment type="subcellular location">
    <subcellularLocation>
        <location evidence="5">Cytoplasm</location>
    </subcellularLocation>
</comment>
<feature type="domain" description="Pyrroline-5-carboxylate reductase catalytic N-terminal" evidence="9">
    <location>
        <begin position="12"/>
        <end position="112"/>
    </location>
</feature>
<dbReference type="STRING" id="150121.SAMN06296010_0773"/>
<dbReference type="Gene3D" id="1.10.3730.10">
    <property type="entry name" value="ProC C-terminal domain-like"/>
    <property type="match status" value="1"/>
</dbReference>
<keyword evidence="5 8" id="KW-0641">Proline biosynthesis</keyword>
<keyword evidence="5" id="KW-0963">Cytoplasm</keyword>
<evidence type="ECO:0000256" key="6">
    <source>
        <dbReference type="NCBIfam" id="TIGR00112"/>
    </source>
</evidence>
<comment type="pathway">
    <text evidence="5 8">Amino-acid biosynthesis; L-proline biosynthesis; L-proline from L-glutamate 5-semialdehyde: step 1/1.</text>
</comment>
<reference evidence="12" key="1">
    <citation type="submission" date="2017-04" db="EMBL/GenBank/DDBJ databases">
        <authorList>
            <person name="Varghese N."/>
            <person name="Submissions S."/>
        </authorList>
    </citation>
    <scope>NUCLEOTIDE SEQUENCE [LARGE SCALE GENOMIC DNA]</scope>
    <source>
        <strain evidence="12">VKM Ac-2510</strain>
    </source>
</reference>
<keyword evidence="2 5" id="KW-0521">NADP</keyword>
<evidence type="ECO:0000259" key="9">
    <source>
        <dbReference type="Pfam" id="PF03807"/>
    </source>
</evidence>
<feature type="binding site" evidence="7">
    <location>
        <position position="70"/>
    </location>
    <ligand>
        <name>NADPH</name>
        <dbReference type="ChEBI" id="CHEBI:57783"/>
    </ligand>
</feature>
<comment type="catalytic activity">
    <reaction evidence="5">
        <text>L-proline + NAD(+) = (S)-1-pyrroline-5-carboxylate + NADH + 2 H(+)</text>
        <dbReference type="Rhea" id="RHEA:14105"/>
        <dbReference type="ChEBI" id="CHEBI:15378"/>
        <dbReference type="ChEBI" id="CHEBI:17388"/>
        <dbReference type="ChEBI" id="CHEBI:57540"/>
        <dbReference type="ChEBI" id="CHEBI:57945"/>
        <dbReference type="ChEBI" id="CHEBI:60039"/>
        <dbReference type="EC" id="1.5.1.2"/>
    </reaction>
</comment>
<dbReference type="SUPFAM" id="SSF51735">
    <property type="entry name" value="NAD(P)-binding Rossmann-fold domains"/>
    <property type="match status" value="1"/>
</dbReference>
<dbReference type="PROSITE" id="PS00521">
    <property type="entry name" value="P5CR"/>
    <property type="match status" value="1"/>
</dbReference>
<keyword evidence="12" id="KW-1185">Reference proteome</keyword>
<evidence type="ECO:0000256" key="7">
    <source>
        <dbReference type="PIRSR" id="PIRSR000193-1"/>
    </source>
</evidence>
<evidence type="ECO:0000256" key="1">
    <source>
        <dbReference type="ARBA" id="ARBA00005525"/>
    </source>
</evidence>
<dbReference type="InterPro" id="IPR028939">
    <property type="entry name" value="P5C_Rdtase_cat_N"/>
</dbReference>
<sequence>MTDTSPISLPAIAILGAGSMGRAILSGLLAPTVDVSGGIRVTNRSAVRAAEFAEVDAVTAWATDDDPEANRRAVAGASIVLVAVKPPMVPALLDEIADALEPGAIVVSVAAGVTVATFEQRLPEAVAVLRSMPNTPAIVGSAVTGLSAGTRSTAEQLALVTRVFETVGEVVVVPEDKLDALSTISGSGPAYVFFLIEQLTAVAVEKGFTAEEAAVLVNGTFLGASQLLAASTSTPSELRRQVTSPNGTTERAIAVLQDGGVDELFARATDAALARARELAAG</sequence>
<evidence type="ECO:0000259" key="10">
    <source>
        <dbReference type="Pfam" id="PF14748"/>
    </source>
</evidence>
<dbReference type="GO" id="GO:0005737">
    <property type="term" value="C:cytoplasm"/>
    <property type="evidence" value="ECO:0007669"/>
    <property type="project" value="UniProtKB-SubCell"/>
</dbReference>
<dbReference type="RefSeq" id="WP_085483071.1">
    <property type="nucleotide sequence ID" value="NZ_FXAY01000001.1"/>
</dbReference>
<evidence type="ECO:0000256" key="8">
    <source>
        <dbReference type="RuleBase" id="RU003903"/>
    </source>
</evidence>
<dbReference type="Gene3D" id="3.40.50.720">
    <property type="entry name" value="NAD(P)-binding Rossmann-like Domain"/>
    <property type="match status" value="1"/>
</dbReference>
<evidence type="ECO:0000313" key="12">
    <source>
        <dbReference type="Proteomes" id="UP000193244"/>
    </source>
</evidence>
<comment type="catalytic activity">
    <reaction evidence="5 8">
        <text>L-proline + NADP(+) = (S)-1-pyrroline-5-carboxylate + NADPH + 2 H(+)</text>
        <dbReference type="Rhea" id="RHEA:14109"/>
        <dbReference type="ChEBI" id="CHEBI:15378"/>
        <dbReference type="ChEBI" id="CHEBI:17388"/>
        <dbReference type="ChEBI" id="CHEBI:57783"/>
        <dbReference type="ChEBI" id="CHEBI:58349"/>
        <dbReference type="ChEBI" id="CHEBI:60039"/>
        <dbReference type="EC" id="1.5.1.2"/>
    </reaction>
</comment>
<dbReference type="AlphaFoldDB" id="A0A1X7IQN5"/>
<evidence type="ECO:0000256" key="3">
    <source>
        <dbReference type="ARBA" id="ARBA00023002"/>
    </source>
</evidence>
<feature type="domain" description="Pyrroline-5-carboxylate reductase dimerisation" evidence="10">
    <location>
        <begin position="175"/>
        <end position="279"/>
    </location>
</feature>
<dbReference type="Pfam" id="PF03807">
    <property type="entry name" value="F420_oxidored"/>
    <property type="match status" value="1"/>
</dbReference>
<keyword evidence="5 8" id="KW-0028">Amino-acid biosynthesis</keyword>
<dbReference type="PANTHER" id="PTHR11645:SF0">
    <property type="entry name" value="PYRROLINE-5-CARBOXYLATE REDUCTASE 3"/>
    <property type="match status" value="1"/>
</dbReference>
<dbReference type="UniPathway" id="UPA00098">
    <property type="reaction ID" value="UER00361"/>
</dbReference>
<dbReference type="InterPro" id="IPR053790">
    <property type="entry name" value="P5CR-like_CS"/>
</dbReference>
<dbReference type="InterPro" id="IPR000304">
    <property type="entry name" value="Pyrroline-COOH_reductase"/>
</dbReference>
<dbReference type="Proteomes" id="UP000193244">
    <property type="component" value="Unassembled WGS sequence"/>
</dbReference>
<dbReference type="EC" id="1.5.1.2" evidence="5 6"/>
<dbReference type="InterPro" id="IPR029036">
    <property type="entry name" value="P5CR_dimer"/>
</dbReference>
<protein>
    <recommendedName>
        <fullName evidence="5 6">Pyrroline-5-carboxylate reductase</fullName>
        <shortName evidence="5">P5C reductase</shortName>
        <shortName evidence="5">P5CR</shortName>
        <ecNumber evidence="5 6">1.5.1.2</ecNumber>
    </recommendedName>
    <alternativeName>
        <fullName evidence="5">PCA reductase</fullName>
    </alternativeName>
</protein>
<evidence type="ECO:0000256" key="2">
    <source>
        <dbReference type="ARBA" id="ARBA00022857"/>
    </source>
</evidence>
<dbReference type="EMBL" id="FXAY01000001">
    <property type="protein sequence ID" value="SMG17440.1"/>
    <property type="molecule type" value="Genomic_DNA"/>
</dbReference>
<name>A0A1X7IQN5_9MICO</name>
<comment type="similarity">
    <text evidence="1 5 8">Belongs to the pyrroline-5-carboxylate reductase family.</text>
</comment>
<dbReference type="InterPro" id="IPR008927">
    <property type="entry name" value="6-PGluconate_DH-like_C_sf"/>
</dbReference>
<accession>A0A1X7IQN5</accession>
<dbReference type="GO" id="GO:0055129">
    <property type="term" value="P:L-proline biosynthetic process"/>
    <property type="evidence" value="ECO:0007669"/>
    <property type="project" value="UniProtKB-UniRule"/>
</dbReference>
<dbReference type="GO" id="GO:0004735">
    <property type="term" value="F:pyrroline-5-carboxylate reductase activity"/>
    <property type="evidence" value="ECO:0007669"/>
    <property type="project" value="UniProtKB-UniRule"/>
</dbReference>
<dbReference type="SUPFAM" id="SSF48179">
    <property type="entry name" value="6-phosphogluconate dehydrogenase C-terminal domain-like"/>
    <property type="match status" value="1"/>
</dbReference>
<evidence type="ECO:0000313" key="11">
    <source>
        <dbReference type="EMBL" id="SMG17440.1"/>
    </source>
</evidence>
<feature type="binding site" evidence="7">
    <location>
        <begin position="15"/>
        <end position="20"/>
    </location>
    <ligand>
        <name>NADP(+)</name>
        <dbReference type="ChEBI" id="CHEBI:58349"/>
    </ligand>
</feature>
<proteinExistence type="inferred from homology"/>
<dbReference type="OrthoDB" id="9805754at2"/>